<accession>A0A3A8ARP6</accession>
<name>A0A3A8ARP6_9RHOB</name>
<dbReference type="InterPro" id="IPR031107">
    <property type="entry name" value="Small_HSP"/>
</dbReference>
<gene>
    <name evidence="5" type="ORF">D6850_14710</name>
</gene>
<dbReference type="AlphaFoldDB" id="A0A3A8ARP6"/>
<dbReference type="Proteomes" id="UP000281128">
    <property type="component" value="Unassembled WGS sequence"/>
</dbReference>
<feature type="domain" description="SHSP" evidence="4">
    <location>
        <begin position="22"/>
        <end position="134"/>
    </location>
</feature>
<reference evidence="5 6" key="1">
    <citation type="submission" date="2018-09" db="EMBL/GenBank/DDBJ databases">
        <title>Roseovarius spongiae sp. nov., isolated from a marine sponge.</title>
        <authorList>
            <person name="Zhuang L."/>
            <person name="Luo L."/>
        </authorList>
    </citation>
    <scope>NUCLEOTIDE SEQUENCE [LARGE SCALE GENOMIC DNA]</scope>
    <source>
        <strain evidence="5 6">HN-E21</strain>
    </source>
</reference>
<comment type="caution">
    <text evidence="5">The sequence shown here is derived from an EMBL/GenBank/DDBJ whole genome shotgun (WGS) entry which is preliminary data.</text>
</comment>
<evidence type="ECO:0000313" key="6">
    <source>
        <dbReference type="Proteomes" id="UP000281128"/>
    </source>
</evidence>
<comment type="similarity">
    <text evidence="1 2">Belongs to the small heat shock protein (HSP20) family.</text>
</comment>
<dbReference type="RefSeq" id="WP_121168303.1">
    <property type="nucleotide sequence ID" value="NZ_RAPE01000004.1"/>
</dbReference>
<evidence type="ECO:0000313" key="5">
    <source>
        <dbReference type="EMBL" id="RKF13535.1"/>
    </source>
</evidence>
<organism evidence="5 6">
    <name type="scientific">Roseovarius spongiae</name>
    <dbReference type="NCBI Taxonomy" id="2320272"/>
    <lineage>
        <taxon>Bacteria</taxon>
        <taxon>Pseudomonadati</taxon>
        <taxon>Pseudomonadota</taxon>
        <taxon>Alphaproteobacteria</taxon>
        <taxon>Rhodobacterales</taxon>
        <taxon>Roseobacteraceae</taxon>
        <taxon>Roseovarius</taxon>
    </lineage>
</organism>
<sequence length="134" mass="14474">MAQELKTTGGDVARTGERDERAMSGPVYRPATDIFEKDDAVTLVIDMPGVAPDTVDVSVENRALTVRGVIQAPVPEGYRRIYAEYAPGTFERAFSLPDTIDADGIEASHRDGVLTLTLKKSEAAKPKQIKVKAA</sequence>
<feature type="region of interest" description="Disordered" evidence="3">
    <location>
        <begin position="1"/>
        <end position="27"/>
    </location>
</feature>
<proteinExistence type="inferred from homology"/>
<dbReference type="InterPro" id="IPR008978">
    <property type="entry name" value="HSP20-like_chaperone"/>
</dbReference>
<dbReference type="Pfam" id="PF00011">
    <property type="entry name" value="HSP20"/>
    <property type="match status" value="1"/>
</dbReference>
<evidence type="ECO:0000256" key="3">
    <source>
        <dbReference type="SAM" id="MobiDB-lite"/>
    </source>
</evidence>
<dbReference type="PANTHER" id="PTHR11527">
    <property type="entry name" value="HEAT-SHOCK PROTEIN 20 FAMILY MEMBER"/>
    <property type="match status" value="1"/>
</dbReference>
<dbReference type="SUPFAM" id="SSF49764">
    <property type="entry name" value="HSP20-like chaperones"/>
    <property type="match status" value="1"/>
</dbReference>
<evidence type="ECO:0000256" key="2">
    <source>
        <dbReference type="RuleBase" id="RU003616"/>
    </source>
</evidence>
<keyword evidence="6" id="KW-1185">Reference proteome</keyword>
<evidence type="ECO:0000259" key="4">
    <source>
        <dbReference type="PROSITE" id="PS01031"/>
    </source>
</evidence>
<dbReference type="Gene3D" id="2.60.40.790">
    <property type="match status" value="1"/>
</dbReference>
<dbReference type="OrthoDB" id="9792695at2"/>
<evidence type="ECO:0000256" key="1">
    <source>
        <dbReference type="PROSITE-ProRule" id="PRU00285"/>
    </source>
</evidence>
<dbReference type="CDD" id="cd06464">
    <property type="entry name" value="ACD_sHsps-like"/>
    <property type="match status" value="1"/>
</dbReference>
<dbReference type="EMBL" id="RAPE01000004">
    <property type="protein sequence ID" value="RKF13535.1"/>
    <property type="molecule type" value="Genomic_DNA"/>
</dbReference>
<dbReference type="InterPro" id="IPR002068">
    <property type="entry name" value="A-crystallin/Hsp20_dom"/>
</dbReference>
<dbReference type="PROSITE" id="PS01031">
    <property type="entry name" value="SHSP"/>
    <property type="match status" value="1"/>
</dbReference>
<protein>
    <submittedName>
        <fullName evidence="5">Hsp20/alpha crystallin family protein</fullName>
    </submittedName>
</protein>